<evidence type="ECO:0000259" key="3">
    <source>
        <dbReference type="SMART" id="SM01017"/>
    </source>
</evidence>
<name>A0A226E165_FOLCA</name>
<dbReference type="PANTHER" id="PTHR11188:SF176">
    <property type="entry name" value="ARRESTIN DOMAIN-CONTAINING PROTEIN 1"/>
    <property type="match status" value="1"/>
</dbReference>
<dbReference type="InterPro" id="IPR011022">
    <property type="entry name" value="Arrestin_C-like"/>
</dbReference>
<comment type="caution">
    <text evidence="4">The sequence shown here is derived from an EMBL/GenBank/DDBJ whole genome shotgun (WGS) entry which is preliminary data.</text>
</comment>
<sequence length="376" mass="41821">MGVSIEIEGWDPAQKYFGGDLITGSVIIENKSPNSKILGQDLTIKFTGRAESHWKEQRKNVGHYRQYLVTTCDSEVYFEERITLQNKVEGGVDNREIRPGRSEYGFSFRFPVGLPQSFKSDHGKVEYWAEVAYPKSWAPDHRIRLDLNIGAVLDLNMVPRDWARPGKFNMSKTFWWGWGTVDAVLSLPSRIFVPLDDINFCLEVVNHSHCYLKKIRVYFCQVTTYHSKGSEPFKEGARLSKIKCKPVHPRNSATIDGSISVPEVPPTQLGGCALVQPQYGIMIKVIATTFGKIIKSAVLEGRVPVLIGTVPIGRSVPAPASASFASSTSSSGLATNRPATVLRQTIQFSERRVVLTPPGDGQDDDEDDRFTNLAGD</sequence>
<dbReference type="PANTHER" id="PTHR11188">
    <property type="entry name" value="ARRESTIN DOMAIN CONTAINING PROTEIN"/>
    <property type="match status" value="1"/>
</dbReference>
<feature type="domain" description="Arrestin C-terminal-like" evidence="3">
    <location>
        <begin position="177"/>
        <end position="312"/>
    </location>
</feature>
<dbReference type="Pfam" id="PF02752">
    <property type="entry name" value="Arrestin_C"/>
    <property type="match status" value="1"/>
</dbReference>
<dbReference type="SMART" id="SM01017">
    <property type="entry name" value="Arrestin_C"/>
    <property type="match status" value="1"/>
</dbReference>
<dbReference type="OrthoDB" id="2333384at2759"/>
<dbReference type="Proteomes" id="UP000198287">
    <property type="component" value="Unassembled WGS sequence"/>
</dbReference>
<dbReference type="GO" id="GO:0015031">
    <property type="term" value="P:protein transport"/>
    <property type="evidence" value="ECO:0007669"/>
    <property type="project" value="TreeGrafter"/>
</dbReference>
<evidence type="ECO:0000256" key="1">
    <source>
        <dbReference type="ARBA" id="ARBA00005298"/>
    </source>
</evidence>
<organism evidence="4 5">
    <name type="scientific">Folsomia candida</name>
    <name type="common">Springtail</name>
    <dbReference type="NCBI Taxonomy" id="158441"/>
    <lineage>
        <taxon>Eukaryota</taxon>
        <taxon>Metazoa</taxon>
        <taxon>Ecdysozoa</taxon>
        <taxon>Arthropoda</taxon>
        <taxon>Hexapoda</taxon>
        <taxon>Collembola</taxon>
        <taxon>Entomobryomorpha</taxon>
        <taxon>Isotomoidea</taxon>
        <taxon>Isotomidae</taxon>
        <taxon>Proisotominae</taxon>
        <taxon>Folsomia</taxon>
    </lineage>
</organism>
<evidence type="ECO:0000313" key="5">
    <source>
        <dbReference type="Proteomes" id="UP000198287"/>
    </source>
</evidence>
<proteinExistence type="inferred from homology"/>
<accession>A0A226E165</accession>
<protein>
    <submittedName>
        <fullName evidence="4">Arrestin domain-containing protein 2</fullName>
    </submittedName>
</protein>
<dbReference type="InterPro" id="IPR050357">
    <property type="entry name" value="Arrestin_domain-protein"/>
</dbReference>
<keyword evidence="5" id="KW-1185">Reference proteome</keyword>
<comment type="similarity">
    <text evidence="1">Belongs to the arrestin family.</text>
</comment>
<evidence type="ECO:0000313" key="4">
    <source>
        <dbReference type="EMBL" id="OXA50774.1"/>
    </source>
</evidence>
<dbReference type="AlphaFoldDB" id="A0A226E165"/>
<feature type="region of interest" description="Disordered" evidence="2">
    <location>
        <begin position="354"/>
        <end position="376"/>
    </location>
</feature>
<dbReference type="Pfam" id="PF00339">
    <property type="entry name" value="Arrestin_N"/>
    <property type="match status" value="1"/>
</dbReference>
<dbReference type="GO" id="GO:0005737">
    <property type="term" value="C:cytoplasm"/>
    <property type="evidence" value="ECO:0007669"/>
    <property type="project" value="TreeGrafter"/>
</dbReference>
<gene>
    <name evidence="4" type="ORF">Fcan01_14418</name>
</gene>
<reference evidence="4 5" key="1">
    <citation type="submission" date="2015-12" db="EMBL/GenBank/DDBJ databases">
        <title>The genome of Folsomia candida.</title>
        <authorList>
            <person name="Faddeeva A."/>
            <person name="Derks M.F."/>
            <person name="Anvar Y."/>
            <person name="Smit S."/>
            <person name="Van Straalen N."/>
            <person name="Roelofs D."/>
        </authorList>
    </citation>
    <scope>NUCLEOTIDE SEQUENCE [LARGE SCALE GENOMIC DNA]</scope>
    <source>
        <strain evidence="4 5">VU population</strain>
        <tissue evidence="4">Whole body</tissue>
    </source>
</reference>
<dbReference type="InterPro" id="IPR011021">
    <property type="entry name" value="Arrestin-like_N"/>
</dbReference>
<dbReference type="EMBL" id="LNIX01000008">
    <property type="protein sequence ID" value="OXA50774.1"/>
    <property type="molecule type" value="Genomic_DNA"/>
</dbReference>
<dbReference type="Gene3D" id="2.60.40.640">
    <property type="match status" value="2"/>
</dbReference>
<evidence type="ECO:0000256" key="2">
    <source>
        <dbReference type="SAM" id="MobiDB-lite"/>
    </source>
</evidence>
<dbReference type="InterPro" id="IPR014756">
    <property type="entry name" value="Ig_E-set"/>
</dbReference>
<dbReference type="SUPFAM" id="SSF81296">
    <property type="entry name" value="E set domains"/>
    <property type="match status" value="2"/>
</dbReference>
<dbReference type="InterPro" id="IPR014752">
    <property type="entry name" value="Arrestin-like_C"/>
</dbReference>